<feature type="signal peptide" evidence="2">
    <location>
        <begin position="1"/>
        <end position="24"/>
    </location>
</feature>
<protein>
    <submittedName>
        <fullName evidence="4">Peptide/nickel transport system substrate-binding protein</fullName>
    </submittedName>
</protein>
<evidence type="ECO:0000256" key="2">
    <source>
        <dbReference type="SAM" id="SignalP"/>
    </source>
</evidence>
<dbReference type="GO" id="GO:1904680">
    <property type="term" value="F:peptide transmembrane transporter activity"/>
    <property type="evidence" value="ECO:0007669"/>
    <property type="project" value="TreeGrafter"/>
</dbReference>
<feature type="domain" description="Solute-binding protein family 5" evidence="3">
    <location>
        <begin position="72"/>
        <end position="435"/>
    </location>
</feature>
<dbReference type="PANTHER" id="PTHR30290">
    <property type="entry name" value="PERIPLASMIC BINDING COMPONENT OF ABC TRANSPORTER"/>
    <property type="match status" value="1"/>
</dbReference>
<keyword evidence="1 2" id="KW-0732">Signal</keyword>
<comment type="caution">
    <text evidence="4">The sequence shown here is derived from an EMBL/GenBank/DDBJ whole genome shotgun (WGS) entry which is preliminary data.</text>
</comment>
<evidence type="ECO:0000313" key="4">
    <source>
        <dbReference type="EMBL" id="TDY61212.1"/>
    </source>
</evidence>
<accession>A0A4R8MAF4</accession>
<dbReference type="GO" id="GO:0043190">
    <property type="term" value="C:ATP-binding cassette (ABC) transporter complex"/>
    <property type="evidence" value="ECO:0007669"/>
    <property type="project" value="InterPro"/>
</dbReference>
<dbReference type="RefSeq" id="WP_208321106.1">
    <property type="nucleotide sequence ID" value="NZ_SORI01000006.1"/>
</dbReference>
<dbReference type="InterPro" id="IPR030678">
    <property type="entry name" value="Peptide/Ni-bd"/>
</dbReference>
<sequence length="517" mass="57528">MNRMRTILLWSLCFLVIAAGAAFAAEKGGVLRVAVIDEPPTLDQHVVTSDLTTMIAQHIFEGLYTFDSKYSPVPLLVKSEEMKDDGKTAVLTLREGVKFHNGKELDAEDVLASMERWGKFGARGPVLFSNLEKVEATGKYEVTLTFKAPFAPWKNLLAFMNGGPVIYPKDVASGAEKTPITPEQYIGTGPYKFAERNPGRYIKLVRNEEYTARTEAADGYAGKREALFDEIRFIPVPDVGTRVNGVKAGDYDYAEQILGDLFDSLKEDPSVVTTVNQGANQGMMFFNSREGVLKVNSKLRQALQAAVNMEPVLQSAIGPAELWKASGSFMPESTLWYSKAGLDRFSANNPELAKKLAKEAGYNGEKITLMASTSYKFHYDSTLVIVKQLQAAGFNIDHQIYDWATLISKRGDPAQWDIFFTHHGFVPDPILYTFMSESYPGWWITETKRALAAEFAGTLDAAKRKAVWDKIQALVYEEVPVMKTGDHFTYDIYSPKVQGLSASSLIWPKFWGVSFGK</sequence>
<dbReference type="GO" id="GO:0015833">
    <property type="term" value="P:peptide transport"/>
    <property type="evidence" value="ECO:0007669"/>
    <property type="project" value="TreeGrafter"/>
</dbReference>
<evidence type="ECO:0000313" key="5">
    <source>
        <dbReference type="Proteomes" id="UP000295066"/>
    </source>
</evidence>
<dbReference type="Gene3D" id="3.40.190.10">
    <property type="entry name" value="Periplasmic binding protein-like II"/>
    <property type="match status" value="1"/>
</dbReference>
<dbReference type="CDD" id="cd08502">
    <property type="entry name" value="PBP2_NikA_DppA_OppA_like_16"/>
    <property type="match status" value="1"/>
</dbReference>
<dbReference type="InterPro" id="IPR000914">
    <property type="entry name" value="SBP_5_dom"/>
</dbReference>
<proteinExistence type="predicted"/>
<organism evidence="4 5">
    <name type="scientific">Aminivibrio pyruvatiphilus</name>
    <dbReference type="NCBI Taxonomy" id="1005740"/>
    <lineage>
        <taxon>Bacteria</taxon>
        <taxon>Thermotogati</taxon>
        <taxon>Synergistota</taxon>
        <taxon>Synergistia</taxon>
        <taxon>Synergistales</taxon>
        <taxon>Aminobacteriaceae</taxon>
        <taxon>Aminivibrio</taxon>
    </lineage>
</organism>
<dbReference type="Gene3D" id="3.10.105.10">
    <property type="entry name" value="Dipeptide-binding Protein, Domain 3"/>
    <property type="match status" value="1"/>
</dbReference>
<evidence type="ECO:0000259" key="3">
    <source>
        <dbReference type="Pfam" id="PF00496"/>
    </source>
</evidence>
<dbReference type="Pfam" id="PF00496">
    <property type="entry name" value="SBP_bac_5"/>
    <property type="match status" value="1"/>
</dbReference>
<keyword evidence="5" id="KW-1185">Reference proteome</keyword>
<dbReference type="PANTHER" id="PTHR30290:SF38">
    <property type="entry name" value="D,D-DIPEPTIDE-BINDING PERIPLASMIC PROTEIN DDPA-RELATED"/>
    <property type="match status" value="1"/>
</dbReference>
<dbReference type="InterPro" id="IPR039424">
    <property type="entry name" value="SBP_5"/>
</dbReference>
<dbReference type="Proteomes" id="UP000295066">
    <property type="component" value="Unassembled WGS sequence"/>
</dbReference>
<dbReference type="SUPFAM" id="SSF53850">
    <property type="entry name" value="Periplasmic binding protein-like II"/>
    <property type="match status" value="1"/>
</dbReference>
<dbReference type="EMBL" id="SORI01000006">
    <property type="protein sequence ID" value="TDY61212.1"/>
    <property type="molecule type" value="Genomic_DNA"/>
</dbReference>
<reference evidence="4 5" key="1">
    <citation type="submission" date="2019-03" db="EMBL/GenBank/DDBJ databases">
        <title>Genomic Encyclopedia of Type Strains, Phase IV (KMG-IV): sequencing the most valuable type-strain genomes for metagenomic binning, comparative biology and taxonomic classification.</title>
        <authorList>
            <person name="Goeker M."/>
        </authorList>
    </citation>
    <scope>NUCLEOTIDE SEQUENCE [LARGE SCALE GENOMIC DNA]</scope>
    <source>
        <strain evidence="4 5">DSM 25964</strain>
    </source>
</reference>
<feature type="chain" id="PRO_5020265814" evidence="2">
    <location>
        <begin position="25"/>
        <end position="517"/>
    </location>
</feature>
<dbReference type="AlphaFoldDB" id="A0A4R8MAF4"/>
<dbReference type="GO" id="GO:0042597">
    <property type="term" value="C:periplasmic space"/>
    <property type="evidence" value="ECO:0007669"/>
    <property type="project" value="UniProtKB-ARBA"/>
</dbReference>
<evidence type="ECO:0000256" key="1">
    <source>
        <dbReference type="ARBA" id="ARBA00022729"/>
    </source>
</evidence>
<dbReference type="PIRSF" id="PIRSF002741">
    <property type="entry name" value="MppA"/>
    <property type="match status" value="1"/>
</dbReference>
<name>A0A4R8MAF4_9BACT</name>
<gene>
    <name evidence="4" type="ORF">C8D99_10667</name>
</gene>